<dbReference type="InterPro" id="IPR000873">
    <property type="entry name" value="AMP-dep_synth/lig_dom"/>
</dbReference>
<dbReference type="Pfam" id="PF16177">
    <property type="entry name" value="ACAS_N"/>
    <property type="match status" value="1"/>
</dbReference>
<evidence type="ECO:0000259" key="3">
    <source>
        <dbReference type="Pfam" id="PF16177"/>
    </source>
</evidence>
<accession>A0A165QLC7</accession>
<sequence length="681" mass="75733">MNSHLFTQSRKIWEPQNGHGSRMDNLRHMINRKHGLNLKDYHDLHKYSVEDYTFWQDLWEYLGIIYSIPATSIVQPGRIPEIPTWFPGARLNYAENILFRNDDGTAVTAAREWGLVQHYSFRQLRGHVRKMAAAMRAHGLKSGDRIAAVITNSFDAVVIALATSSIGAIYTSTAPDMGTAGILDRYRQIQPALLFFDTEVVYASKTINLLPKISEVAYNLVPRGLKNVVLLPSTKTGRDVPSGELKNIPNSILEADFLKADAGRPLQFEQLPFDHPLFILYSSGTSGPPKCIVHGQGGVLLQNKKEIALVYGCTFDDCYFQYTTTGWMMWPLMLSTMALGGRILVYDGSPFHPSVEAFLKFVSDQGVTIFGTSPRFLTEVQARGLVPSRLAPFPSLRVLMSTGAPLNPPMFEWAQEAFRKDVYLASPSGGTDICSSFISGAPNMPVYAGETQAKSLGMKTQIFDPSGNDVEASGQPGELVCTRPHVSLPIAFWGDHEDKKLRAAYFDTYPGVWRQGDFIVANPETKGLIILGRSDGVLNPSGVRFGSAEIYTVMDQFTDAIDDSLCVGQRRSTDKDERVLLFVKMRAGHHLTAELADKIRRTIRSALSPRHVPEYIFETTDIPYTVNNKKIEIAVKQIVSGLNIKPSGTVANPESLQLYYKYRDIESVAQKESANHLKAKL</sequence>
<feature type="domain" description="AMP-dependent synthetase/ligase" evidence="2">
    <location>
        <begin position="106"/>
        <end position="487"/>
    </location>
</feature>
<dbReference type="InterPro" id="IPR032387">
    <property type="entry name" value="ACAS_N"/>
</dbReference>
<dbReference type="PROSITE" id="PS00455">
    <property type="entry name" value="AMP_BINDING"/>
    <property type="match status" value="1"/>
</dbReference>
<evidence type="ECO:0000259" key="2">
    <source>
        <dbReference type="Pfam" id="PF00501"/>
    </source>
</evidence>
<dbReference type="PANTHER" id="PTHR42921:SF4">
    <property type="entry name" value="ACETOACETYL-COA SYNTHASE (AFU_ORTHOLOGUE AFUA_8G04770)"/>
    <property type="match status" value="1"/>
</dbReference>
<evidence type="ECO:0000313" key="4">
    <source>
        <dbReference type="EMBL" id="KZT22581.1"/>
    </source>
</evidence>
<evidence type="ECO:0000256" key="1">
    <source>
        <dbReference type="ARBA" id="ARBA00006432"/>
    </source>
</evidence>
<reference evidence="4 5" key="1">
    <citation type="journal article" date="2016" name="Mol. Biol. Evol.">
        <title>Comparative Genomics of Early-Diverging Mushroom-Forming Fungi Provides Insights into the Origins of Lignocellulose Decay Capabilities.</title>
        <authorList>
            <person name="Nagy L.G."/>
            <person name="Riley R."/>
            <person name="Tritt A."/>
            <person name="Adam C."/>
            <person name="Daum C."/>
            <person name="Floudas D."/>
            <person name="Sun H."/>
            <person name="Yadav J.S."/>
            <person name="Pangilinan J."/>
            <person name="Larsson K.H."/>
            <person name="Matsuura K."/>
            <person name="Barry K."/>
            <person name="Labutti K."/>
            <person name="Kuo R."/>
            <person name="Ohm R.A."/>
            <person name="Bhattacharya S.S."/>
            <person name="Shirouzu T."/>
            <person name="Yoshinaga Y."/>
            <person name="Martin F.M."/>
            <person name="Grigoriev I.V."/>
            <person name="Hibbett D.S."/>
        </authorList>
    </citation>
    <scope>NUCLEOTIDE SEQUENCE [LARGE SCALE GENOMIC DNA]</scope>
    <source>
        <strain evidence="4 5">HHB14362 ss-1</strain>
    </source>
</reference>
<dbReference type="InParanoid" id="A0A165QLC7"/>
<comment type="similarity">
    <text evidence="1">Belongs to the ATP-dependent AMP-binding enzyme family.</text>
</comment>
<dbReference type="Pfam" id="PF00501">
    <property type="entry name" value="AMP-binding"/>
    <property type="match status" value="1"/>
</dbReference>
<dbReference type="OrthoDB" id="10253869at2759"/>
<dbReference type="Gene3D" id="3.40.50.12780">
    <property type="entry name" value="N-terminal domain of ligase-like"/>
    <property type="match status" value="1"/>
</dbReference>
<dbReference type="PANTHER" id="PTHR42921">
    <property type="entry name" value="ACETOACETYL-COA SYNTHETASE"/>
    <property type="match status" value="1"/>
</dbReference>
<evidence type="ECO:0000313" key="5">
    <source>
        <dbReference type="Proteomes" id="UP000076761"/>
    </source>
</evidence>
<dbReference type="NCBIfam" id="TIGR01217">
    <property type="entry name" value="ac_ac_CoA_syn"/>
    <property type="match status" value="1"/>
</dbReference>
<dbReference type="EMBL" id="KV425594">
    <property type="protein sequence ID" value="KZT22581.1"/>
    <property type="molecule type" value="Genomic_DNA"/>
</dbReference>
<dbReference type="InterPro" id="IPR005914">
    <property type="entry name" value="Acac_CoA_synth"/>
</dbReference>
<dbReference type="SUPFAM" id="SSF56801">
    <property type="entry name" value="Acetyl-CoA synthetase-like"/>
    <property type="match status" value="1"/>
</dbReference>
<organism evidence="4 5">
    <name type="scientific">Neolentinus lepideus HHB14362 ss-1</name>
    <dbReference type="NCBI Taxonomy" id="1314782"/>
    <lineage>
        <taxon>Eukaryota</taxon>
        <taxon>Fungi</taxon>
        <taxon>Dikarya</taxon>
        <taxon>Basidiomycota</taxon>
        <taxon>Agaricomycotina</taxon>
        <taxon>Agaricomycetes</taxon>
        <taxon>Gloeophyllales</taxon>
        <taxon>Gloeophyllaceae</taxon>
        <taxon>Neolentinus</taxon>
    </lineage>
</organism>
<dbReference type="InterPro" id="IPR042099">
    <property type="entry name" value="ANL_N_sf"/>
</dbReference>
<proteinExistence type="inferred from homology"/>
<keyword evidence="4" id="KW-0436">Ligase</keyword>
<feature type="domain" description="Acetyl-coenzyme A synthetase N-terminal" evidence="3">
    <location>
        <begin position="41"/>
        <end position="96"/>
    </location>
</feature>
<dbReference type="Gene3D" id="3.30.300.30">
    <property type="match status" value="1"/>
</dbReference>
<gene>
    <name evidence="4" type="ORF">NEOLEDRAFT_1180820</name>
</gene>
<protein>
    <submittedName>
        <fullName evidence="4">Acetoacetate-CoA ligase</fullName>
    </submittedName>
</protein>
<dbReference type="NCBIfam" id="NF002937">
    <property type="entry name" value="PRK03584.1"/>
    <property type="match status" value="1"/>
</dbReference>
<keyword evidence="5" id="KW-1185">Reference proteome</keyword>
<dbReference type="InterPro" id="IPR045851">
    <property type="entry name" value="AMP-bd_C_sf"/>
</dbReference>
<dbReference type="GO" id="GO:0030729">
    <property type="term" value="F:acetoacetate-CoA ligase activity"/>
    <property type="evidence" value="ECO:0007669"/>
    <property type="project" value="InterPro"/>
</dbReference>
<dbReference type="InterPro" id="IPR020845">
    <property type="entry name" value="AMP-binding_CS"/>
</dbReference>
<name>A0A165QLC7_9AGAM</name>
<dbReference type="Proteomes" id="UP000076761">
    <property type="component" value="Unassembled WGS sequence"/>
</dbReference>
<dbReference type="GO" id="GO:0006629">
    <property type="term" value="P:lipid metabolic process"/>
    <property type="evidence" value="ECO:0007669"/>
    <property type="project" value="InterPro"/>
</dbReference>
<dbReference type="STRING" id="1314782.A0A165QLC7"/>
<dbReference type="AlphaFoldDB" id="A0A165QLC7"/>